<gene>
    <name evidence="5" type="ORF">DB32_006014</name>
</gene>
<dbReference type="InterPro" id="IPR001091">
    <property type="entry name" value="RM_Methyltransferase"/>
</dbReference>
<reference evidence="5 6" key="1">
    <citation type="submission" date="2015-03" db="EMBL/GenBank/DDBJ databases">
        <title>Genome assembly of Sandaracinus amylolyticus DSM 53668.</title>
        <authorList>
            <person name="Sharma G."/>
            <person name="Subramanian S."/>
        </authorList>
    </citation>
    <scope>NUCLEOTIDE SEQUENCE [LARGE SCALE GENOMIC DNA]</scope>
    <source>
        <strain evidence="5 6">DSM 53668</strain>
    </source>
</reference>
<comment type="similarity">
    <text evidence="3">Belongs to the N(4)/N(6)-methyltransferase family.</text>
</comment>
<dbReference type="GO" id="GO:0032259">
    <property type="term" value="P:methylation"/>
    <property type="evidence" value="ECO:0007669"/>
    <property type="project" value="UniProtKB-KW"/>
</dbReference>
<dbReference type="InterPro" id="IPR029063">
    <property type="entry name" value="SAM-dependent_MTases_sf"/>
</dbReference>
<dbReference type="OrthoDB" id="9800801at2"/>
<keyword evidence="5" id="KW-0547">Nucleotide-binding</keyword>
<dbReference type="AlphaFoldDB" id="A0A0F6W6Z4"/>
<dbReference type="REBASE" id="124448">
    <property type="entry name" value="M.Sam53668ORF6014P"/>
</dbReference>
<proteinExistence type="inferred from homology"/>
<dbReference type="EC" id="2.1.1.-" evidence="3"/>
<protein>
    <recommendedName>
        <fullName evidence="3">Methyltransferase</fullName>
        <ecNumber evidence="3">2.1.1.-</ecNumber>
    </recommendedName>
</protein>
<keyword evidence="2" id="KW-0808">Transferase</keyword>
<keyword evidence="5" id="KW-0347">Helicase</keyword>
<evidence type="ECO:0000313" key="5">
    <source>
        <dbReference type="EMBL" id="AKF08865.1"/>
    </source>
</evidence>
<dbReference type="GO" id="GO:0008170">
    <property type="term" value="F:N-methyltransferase activity"/>
    <property type="evidence" value="ECO:0007669"/>
    <property type="project" value="InterPro"/>
</dbReference>
<dbReference type="PRINTS" id="PR00508">
    <property type="entry name" value="S21N4MTFRASE"/>
</dbReference>
<accession>A0A0F6W6Z4</accession>
<name>A0A0F6W6Z4_9BACT</name>
<dbReference type="STRING" id="927083.DB32_006014"/>
<dbReference type="SUPFAM" id="SSF53335">
    <property type="entry name" value="S-adenosyl-L-methionine-dependent methyltransferases"/>
    <property type="match status" value="1"/>
</dbReference>
<dbReference type="InterPro" id="IPR002941">
    <property type="entry name" value="DNA_methylase_N4/N6"/>
</dbReference>
<keyword evidence="5" id="KW-0067">ATP-binding</keyword>
<keyword evidence="5" id="KW-0378">Hydrolase</keyword>
<organism evidence="5 6">
    <name type="scientific">Sandaracinus amylolyticus</name>
    <dbReference type="NCBI Taxonomy" id="927083"/>
    <lineage>
        <taxon>Bacteria</taxon>
        <taxon>Pseudomonadati</taxon>
        <taxon>Myxococcota</taxon>
        <taxon>Polyangia</taxon>
        <taxon>Polyangiales</taxon>
        <taxon>Sandaracinaceae</taxon>
        <taxon>Sandaracinus</taxon>
    </lineage>
</organism>
<dbReference type="Pfam" id="PF01555">
    <property type="entry name" value="N6_N4_Mtase"/>
    <property type="match status" value="1"/>
</dbReference>
<evidence type="ECO:0000256" key="3">
    <source>
        <dbReference type="RuleBase" id="RU362026"/>
    </source>
</evidence>
<keyword evidence="6" id="KW-1185">Reference proteome</keyword>
<dbReference type="Gene3D" id="3.40.50.150">
    <property type="entry name" value="Vaccinia Virus protein VP39"/>
    <property type="match status" value="1"/>
</dbReference>
<dbReference type="GO" id="GO:0003677">
    <property type="term" value="F:DNA binding"/>
    <property type="evidence" value="ECO:0007669"/>
    <property type="project" value="InterPro"/>
</dbReference>
<evidence type="ECO:0000313" key="6">
    <source>
        <dbReference type="Proteomes" id="UP000034883"/>
    </source>
</evidence>
<dbReference type="GO" id="GO:0004386">
    <property type="term" value="F:helicase activity"/>
    <property type="evidence" value="ECO:0007669"/>
    <property type="project" value="UniProtKB-KW"/>
</dbReference>
<evidence type="ECO:0000256" key="1">
    <source>
        <dbReference type="ARBA" id="ARBA00022603"/>
    </source>
</evidence>
<dbReference type="RefSeq" id="WP_053235965.1">
    <property type="nucleotide sequence ID" value="NZ_CP011125.1"/>
</dbReference>
<evidence type="ECO:0000259" key="4">
    <source>
        <dbReference type="Pfam" id="PF01555"/>
    </source>
</evidence>
<dbReference type="Proteomes" id="UP000034883">
    <property type="component" value="Chromosome"/>
</dbReference>
<sequence length="297" mass="33806">MTHVLDQAEGENWTLYQGDCVEVVRGIPDASIGLSVYSPPFSNLYTYSDSERDMGNSVDDAEFLEHYAFLVRELLRVTRPGRLCLVHCKDLVDYKGRDGRAGLRDFPGELIRIHEAAGWKYHSRVTIWKCPVTEMQRTKAHGLLYKQLRTDSTFSRQGLAEYVLGFRRWAEEGEEVSPVTHTEESFPLDQWQQWASPVWMDIDQTNVLNAAVAREDGDEKHMCPLQLDLIERCIRLWSNPGDVVLSPFAGIGSEPRSAVKLGRRAIGIELKGSYFARAVRELRDCTKQLDLFARAAL</sequence>
<feature type="domain" description="DNA methylase N-4/N-6" evidence="4">
    <location>
        <begin position="35"/>
        <end position="278"/>
    </location>
</feature>
<keyword evidence="1" id="KW-0489">Methyltransferase</keyword>
<dbReference type="KEGG" id="samy:DB32_006014"/>
<evidence type="ECO:0000256" key="2">
    <source>
        <dbReference type="ARBA" id="ARBA00022679"/>
    </source>
</evidence>
<dbReference type="EMBL" id="CP011125">
    <property type="protein sequence ID" value="AKF08865.1"/>
    <property type="molecule type" value="Genomic_DNA"/>
</dbReference>